<dbReference type="InterPro" id="IPR007338">
    <property type="entry name" value="DUF416"/>
</dbReference>
<gene>
    <name evidence="1" type="ORF">EI293_21700</name>
</gene>
<dbReference type="InterPro" id="IPR023381">
    <property type="entry name" value="YP001051499.1-like_dom_sf"/>
</dbReference>
<sequence>MNDLRPVLLPLPLTHQAVFAALTCVRLLPSVERFDQEEPEKGAPVFRTAIAALCAFGAQQAVAPSQWARLQEQLEGFWPDLDETTNPFASYAFDACVALGEALALVQSGEPEHVLQCATAARDTVDMYVQDVTGVELPPDQLNAFVDATPEMQREVARQHALAQALATERPLTAAAVEQLRAQGGNEPLIDLTVL</sequence>
<accession>A0A3R9UR87</accession>
<proteinExistence type="predicted"/>
<reference evidence="1 2" key="1">
    <citation type="submission" date="2018-12" db="EMBL/GenBank/DDBJ databases">
        <authorList>
            <person name="Feng G."/>
            <person name="Zhu H."/>
        </authorList>
    </citation>
    <scope>NUCLEOTIDE SEQUENCE [LARGE SCALE GENOMIC DNA]</scope>
    <source>
        <strain evidence="1 2">LMG 26000</strain>
    </source>
</reference>
<dbReference type="Proteomes" id="UP000270291">
    <property type="component" value="Unassembled WGS sequence"/>
</dbReference>
<dbReference type="Pfam" id="PF04222">
    <property type="entry name" value="DUF416"/>
    <property type="match status" value="1"/>
</dbReference>
<keyword evidence="2" id="KW-1185">Reference proteome</keyword>
<dbReference type="RefSeq" id="WP_125440654.1">
    <property type="nucleotide sequence ID" value="NZ_RWIU01000012.1"/>
</dbReference>
<dbReference type="AlphaFoldDB" id="A0A3R9UR87"/>
<evidence type="ECO:0000313" key="2">
    <source>
        <dbReference type="Proteomes" id="UP000270291"/>
    </source>
</evidence>
<dbReference type="Gene3D" id="1.20.1590.10">
    <property type="entry name" value="YP_001051499.1 domain like"/>
    <property type="match status" value="1"/>
</dbReference>
<name>A0A3R9UR87_9BACT</name>
<dbReference type="EMBL" id="RWIU01000012">
    <property type="protein sequence ID" value="RSK38436.1"/>
    <property type="molecule type" value="Genomic_DNA"/>
</dbReference>
<comment type="caution">
    <text evidence="1">The sequence shown here is derived from an EMBL/GenBank/DDBJ whole genome shotgun (WGS) entry which is preliminary data.</text>
</comment>
<organism evidence="1 2">
    <name type="scientific">Hymenobacter perfusus</name>
    <dbReference type="NCBI Taxonomy" id="1236770"/>
    <lineage>
        <taxon>Bacteria</taxon>
        <taxon>Pseudomonadati</taxon>
        <taxon>Bacteroidota</taxon>
        <taxon>Cytophagia</taxon>
        <taxon>Cytophagales</taxon>
        <taxon>Hymenobacteraceae</taxon>
        <taxon>Hymenobacter</taxon>
    </lineage>
</organism>
<evidence type="ECO:0000313" key="1">
    <source>
        <dbReference type="EMBL" id="RSK38436.1"/>
    </source>
</evidence>
<protein>
    <submittedName>
        <fullName evidence="1">DUF416 family protein</fullName>
    </submittedName>
</protein>
<dbReference type="OrthoDB" id="9204516at2"/>